<dbReference type="SUPFAM" id="SSF52499">
    <property type="entry name" value="Isochorismatase-like hydrolases"/>
    <property type="match status" value="1"/>
</dbReference>
<protein>
    <submittedName>
        <fullName evidence="3">Cysteine hydrolase</fullName>
    </submittedName>
</protein>
<sequence>MKLPPSTALLVIDVQEGFNDPRWGERNNPHAEENITRLLAAWRAQNMPVMHAQHDSPGADGAFRPGTPGNRPKPGFMPLVGESVHRKTVNSMFIGTGLEEELRSRGVQTVVIVGLTTNHCVSTTARMAGNLGFKTHVVSDACAAFARPTLDGLMRSADEVHAAALSDLQDEFATVLDTAAALAALPARATA</sequence>
<evidence type="ECO:0000313" key="4">
    <source>
        <dbReference type="Proteomes" id="UP001429601"/>
    </source>
</evidence>
<dbReference type="CDD" id="cd01014">
    <property type="entry name" value="nicotinamidase_related"/>
    <property type="match status" value="1"/>
</dbReference>
<keyword evidence="1 3" id="KW-0378">Hydrolase</keyword>
<dbReference type="PANTHER" id="PTHR43540:SF1">
    <property type="entry name" value="ISOCHORISMATASE HYDROLASE"/>
    <property type="match status" value="1"/>
</dbReference>
<dbReference type="RefSeq" id="WP_167124192.1">
    <property type="nucleotide sequence ID" value="NZ_JAAQQR010000002.1"/>
</dbReference>
<dbReference type="Gene3D" id="3.40.50.850">
    <property type="entry name" value="Isochorismatase-like"/>
    <property type="match status" value="1"/>
</dbReference>
<evidence type="ECO:0000259" key="2">
    <source>
        <dbReference type="Pfam" id="PF00857"/>
    </source>
</evidence>
<accession>A0ABX0Q1Z8</accession>
<dbReference type="Proteomes" id="UP001429601">
    <property type="component" value="Unassembled WGS sequence"/>
</dbReference>
<dbReference type="GO" id="GO:0016787">
    <property type="term" value="F:hydrolase activity"/>
    <property type="evidence" value="ECO:0007669"/>
    <property type="project" value="UniProtKB-KW"/>
</dbReference>
<proteinExistence type="predicted"/>
<feature type="domain" description="Isochorismatase-like" evidence="2">
    <location>
        <begin position="7"/>
        <end position="179"/>
    </location>
</feature>
<reference evidence="3 4" key="1">
    <citation type="journal article" date="2011" name="Curr. Microbiol.">
        <title>Luteibacter jiangsuensis sp. nov.: a methamidophos-degrading bacterium isolated from a methamidophos-manufacturing factory.</title>
        <authorList>
            <person name="Wang L."/>
            <person name="Wang G.L."/>
            <person name="Li S.P."/>
            <person name="Jiang J.D."/>
        </authorList>
    </citation>
    <scope>NUCLEOTIDE SEQUENCE [LARGE SCALE GENOMIC DNA]</scope>
    <source>
        <strain evidence="3 4">CGMCC 1.10133</strain>
    </source>
</reference>
<gene>
    <name evidence="3" type="ORF">HBF26_06405</name>
</gene>
<dbReference type="InterPro" id="IPR000868">
    <property type="entry name" value="Isochorismatase-like_dom"/>
</dbReference>
<keyword evidence="4" id="KW-1185">Reference proteome</keyword>
<comment type="caution">
    <text evidence="3">The sequence shown here is derived from an EMBL/GenBank/DDBJ whole genome shotgun (WGS) entry which is preliminary data.</text>
</comment>
<dbReference type="InterPro" id="IPR036380">
    <property type="entry name" value="Isochorismatase-like_sf"/>
</dbReference>
<organism evidence="3 4">
    <name type="scientific">Luteibacter jiangsuensis</name>
    <dbReference type="NCBI Taxonomy" id="637577"/>
    <lineage>
        <taxon>Bacteria</taxon>
        <taxon>Pseudomonadati</taxon>
        <taxon>Pseudomonadota</taxon>
        <taxon>Gammaproteobacteria</taxon>
        <taxon>Lysobacterales</taxon>
        <taxon>Rhodanobacteraceae</taxon>
        <taxon>Luteibacter</taxon>
    </lineage>
</organism>
<dbReference type="PANTHER" id="PTHR43540">
    <property type="entry name" value="PEROXYUREIDOACRYLATE/UREIDOACRYLATE AMIDOHYDROLASE-RELATED"/>
    <property type="match status" value="1"/>
</dbReference>
<evidence type="ECO:0000256" key="1">
    <source>
        <dbReference type="ARBA" id="ARBA00022801"/>
    </source>
</evidence>
<dbReference type="InterPro" id="IPR050272">
    <property type="entry name" value="Isochorismatase-like_hydrls"/>
</dbReference>
<dbReference type="Pfam" id="PF00857">
    <property type="entry name" value="Isochorismatase"/>
    <property type="match status" value="1"/>
</dbReference>
<evidence type="ECO:0000313" key="3">
    <source>
        <dbReference type="EMBL" id="NID04508.1"/>
    </source>
</evidence>
<name>A0ABX0Q1Z8_9GAMM</name>
<dbReference type="EMBL" id="JAAQQR010000002">
    <property type="protein sequence ID" value="NID04508.1"/>
    <property type="molecule type" value="Genomic_DNA"/>
</dbReference>